<dbReference type="PANTHER" id="PTHR36435">
    <property type="entry name" value="SLR1288 PROTEIN"/>
    <property type="match status" value="1"/>
</dbReference>
<dbReference type="GO" id="GO:0004175">
    <property type="term" value="F:endopeptidase activity"/>
    <property type="evidence" value="ECO:0007669"/>
    <property type="project" value="UniProtKB-ARBA"/>
</dbReference>
<keyword evidence="3" id="KW-0378">Hydrolase</keyword>
<protein>
    <submittedName>
        <fullName evidence="3">CPBP family intramembrane metalloprotease</fullName>
    </submittedName>
</protein>
<name>A0A9D1Y7V0_9FIRM</name>
<dbReference type="GO" id="GO:0080120">
    <property type="term" value="P:CAAX-box protein maturation"/>
    <property type="evidence" value="ECO:0007669"/>
    <property type="project" value="UniProtKB-ARBA"/>
</dbReference>
<dbReference type="AlphaFoldDB" id="A0A9D1Y7V0"/>
<dbReference type="InterPro" id="IPR052710">
    <property type="entry name" value="CAAX_protease"/>
</dbReference>
<dbReference type="GO" id="GO:0008237">
    <property type="term" value="F:metallopeptidase activity"/>
    <property type="evidence" value="ECO:0007669"/>
    <property type="project" value="UniProtKB-KW"/>
</dbReference>
<keyword evidence="1" id="KW-0812">Transmembrane</keyword>
<feature type="transmembrane region" description="Helical" evidence="1">
    <location>
        <begin position="34"/>
        <end position="50"/>
    </location>
</feature>
<sequence>MTQLFLALLAYSVLFTGLLYVVLPKLAISGGIHTVIAAILAFLPIVLYLVKTGQTGRLMEKKVSMGIGSFFYLLSLYIAINLLVSLSVPLMENVFQTVGLSARSTDSAESTFSIASLVYTCLLGPVMEEVIYRGAVLNVLKKRGTKSAILLSALLFGVMHHDFYQGLSAFGGGVILGYAASRYSLGAAILLHIANNSFAEALPYLKEAGSMGAAAIFLLIVGAFLIAVIGSIGKTVRVARSRGKMAAHREGEDGGQETVSPIWGNPVFWIALLFDSVCLIAFSFHSV</sequence>
<accession>A0A9D1Y7V0</accession>
<gene>
    <name evidence="3" type="ORF">H9841_02040</name>
</gene>
<feature type="transmembrane region" description="Helical" evidence="1">
    <location>
        <begin position="167"/>
        <end position="191"/>
    </location>
</feature>
<organism evidence="3 4">
    <name type="scientific">Candidatus Flavonifractor merdigallinarum</name>
    <dbReference type="NCBI Taxonomy" id="2838589"/>
    <lineage>
        <taxon>Bacteria</taxon>
        <taxon>Bacillati</taxon>
        <taxon>Bacillota</taxon>
        <taxon>Clostridia</taxon>
        <taxon>Eubacteriales</taxon>
        <taxon>Oscillospiraceae</taxon>
        <taxon>Flavonifractor</taxon>
    </lineage>
</organism>
<proteinExistence type="predicted"/>
<feature type="transmembrane region" description="Helical" evidence="1">
    <location>
        <begin position="111"/>
        <end position="132"/>
    </location>
</feature>
<evidence type="ECO:0000259" key="2">
    <source>
        <dbReference type="Pfam" id="PF02517"/>
    </source>
</evidence>
<evidence type="ECO:0000313" key="3">
    <source>
        <dbReference type="EMBL" id="HIY20667.1"/>
    </source>
</evidence>
<dbReference type="InterPro" id="IPR003675">
    <property type="entry name" value="Rce1/LyrA-like_dom"/>
</dbReference>
<feature type="transmembrane region" description="Helical" evidence="1">
    <location>
        <begin position="267"/>
        <end position="284"/>
    </location>
</feature>
<dbReference type="PANTHER" id="PTHR36435:SF1">
    <property type="entry name" value="CAAX AMINO TERMINAL PROTEASE FAMILY PROTEIN"/>
    <property type="match status" value="1"/>
</dbReference>
<reference evidence="3" key="1">
    <citation type="journal article" date="2021" name="PeerJ">
        <title>Extensive microbial diversity within the chicken gut microbiome revealed by metagenomics and culture.</title>
        <authorList>
            <person name="Gilroy R."/>
            <person name="Ravi A."/>
            <person name="Getino M."/>
            <person name="Pursley I."/>
            <person name="Horton D.L."/>
            <person name="Alikhan N.F."/>
            <person name="Baker D."/>
            <person name="Gharbi K."/>
            <person name="Hall N."/>
            <person name="Watson M."/>
            <person name="Adriaenssens E.M."/>
            <person name="Foster-Nyarko E."/>
            <person name="Jarju S."/>
            <person name="Secka A."/>
            <person name="Antonio M."/>
            <person name="Oren A."/>
            <person name="Chaudhuri R.R."/>
            <person name="La Ragione R."/>
            <person name="Hildebrand F."/>
            <person name="Pallen M.J."/>
        </authorList>
    </citation>
    <scope>NUCLEOTIDE SEQUENCE</scope>
    <source>
        <strain evidence="3">ChiBcec16_6824</strain>
    </source>
</reference>
<feature type="transmembrane region" description="Helical" evidence="1">
    <location>
        <begin position="70"/>
        <end position="91"/>
    </location>
</feature>
<evidence type="ECO:0000313" key="4">
    <source>
        <dbReference type="Proteomes" id="UP000823868"/>
    </source>
</evidence>
<evidence type="ECO:0000256" key="1">
    <source>
        <dbReference type="SAM" id="Phobius"/>
    </source>
</evidence>
<keyword evidence="3" id="KW-0645">Protease</keyword>
<comment type="caution">
    <text evidence="3">The sequence shown here is derived from an EMBL/GenBank/DDBJ whole genome shotgun (WGS) entry which is preliminary data.</text>
</comment>
<keyword evidence="1" id="KW-0472">Membrane</keyword>
<dbReference type="EMBL" id="DXDX01000040">
    <property type="protein sequence ID" value="HIY20667.1"/>
    <property type="molecule type" value="Genomic_DNA"/>
</dbReference>
<keyword evidence="1" id="KW-1133">Transmembrane helix</keyword>
<keyword evidence="3" id="KW-0482">Metalloprotease</keyword>
<feature type="transmembrane region" description="Helical" evidence="1">
    <location>
        <begin position="212"/>
        <end position="232"/>
    </location>
</feature>
<feature type="domain" description="CAAX prenyl protease 2/Lysostaphin resistance protein A-like" evidence="2">
    <location>
        <begin position="113"/>
        <end position="197"/>
    </location>
</feature>
<dbReference type="Proteomes" id="UP000823868">
    <property type="component" value="Unassembled WGS sequence"/>
</dbReference>
<reference evidence="3" key="2">
    <citation type="submission" date="2021-04" db="EMBL/GenBank/DDBJ databases">
        <authorList>
            <person name="Gilroy R."/>
        </authorList>
    </citation>
    <scope>NUCLEOTIDE SEQUENCE</scope>
    <source>
        <strain evidence="3">ChiBcec16_6824</strain>
    </source>
</reference>
<dbReference type="Pfam" id="PF02517">
    <property type="entry name" value="Rce1-like"/>
    <property type="match status" value="1"/>
</dbReference>